<dbReference type="NCBIfam" id="NF004363">
    <property type="entry name" value="PRK05738.2-4"/>
    <property type="match status" value="1"/>
</dbReference>
<keyword evidence="5" id="KW-0687">Ribonucleoprotein</keyword>
<dbReference type="EMBL" id="UINC01018105">
    <property type="protein sequence ID" value="SVA75727.1"/>
    <property type="molecule type" value="Genomic_DNA"/>
</dbReference>
<keyword evidence="2" id="KW-0699">rRNA-binding</keyword>
<dbReference type="GO" id="GO:0019843">
    <property type="term" value="F:rRNA binding"/>
    <property type="evidence" value="ECO:0007669"/>
    <property type="project" value="UniProtKB-KW"/>
</dbReference>
<dbReference type="PROSITE" id="PS00050">
    <property type="entry name" value="RIBOSOMAL_L23"/>
    <property type="match status" value="1"/>
</dbReference>
<dbReference type="HAMAP" id="MF_01369_B">
    <property type="entry name" value="Ribosomal_uL23_B"/>
    <property type="match status" value="1"/>
</dbReference>
<gene>
    <name evidence="6" type="ORF">METZ01_LOCUS128581</name>
</gene>
<evidence type="ECO:0008006" key="7">
    <source>
        <dbReference type="Google" id="ProtNLM"/>
    </source>
</evidence>
<evidence type="ECO:0000256" key="5">
    <source>
        <dbReference type="ARBA" id="ARBA00023274"/>
    </source>
</evidence>
<dbReference type="PANTHER" id="PTHR11620">
    <property type="entry name" value="60S RIBOSOMAL PROTEIN L23A"/>
    <property type="match status" value="1"/>
</dbReference>
<dbReference type="InterPro" id="IPR012677">
    <property type="entry name" value="Nucleotide-bd_a/b_plait_sf"/>
</dbReference>
<dbReference type="GO" id="GO:1990904">
    <property type="term" value="C:ribonucleoprotein complex"/>
    <property type="evidence" value="ECO:0007669"/>
    <property type="project" value="UniProtKB-KW"/>
</dbReference>
<accession>A0A381YH24</accession>
<dbReference type="Pfam" id="PF00276">
    <property type="entry name" value="Ribosomal_L23"/>
    <property type="match status" value="1"/>
</dbReference>
<reference evidence="6" key="1">
    <citation type="submission" date="2018-05" db="EMBL/GenBank/DDBJ databases">
        <authorList>
            <person name="Lanie J.A."/>
            <person name="Ng W.-L."/>
            <person name="Kazmierczak K.M."/>
            <person name="Andrzejewski T.M."/>
            <person name="Davidsen T.M."/>
            <person name="Wayne K.J."/>
            <person name="Tettelin H."/>
            <person name="Glass J.I."/>
            <person name="Rusch D."/>
            <person name="Podicherti R."/>
            <person name="Tsui H.-C.T."/>
            <person name="Winkler M.E."/>
        </authorList>
    </citation>
    <scope>NUCLEOTIDE SEQUENCE</scope>
</reference>
<evidence type="ECO:0000313" key="6">
    <source>
        <dbReference type="EMBL" id="SVA75727.1"/>
    </source>
</evidence>
<organism evidence="6">
    <name type="scientific">marine metagenome</name>
    <dbReference type="NCBI Taxonomy" id="408172"/>
    <lineage>
        <taxon>unclassified sequences</taxon>
        <taxon>metagenomes</taxon>
        <taxon>ecological metagenomes</taxon>
    </lineage>
</organism>
<dbReference type="GO" id="GO:0005840">
    <property type="term" value="C:ribosome"/>
    <property type="evidence" value="ECO:0007669"/>
    <property type="project" value="UniProtKB-KW"/>
</dbReference>
<evidence type="ECO:0000256" key="4">
    <source>
        <dbReference type="ARBA" id="ARBA00022980"/>
    </source>
</evidence>
<evidence type="ECO:0000256" key="2">
    <source>
        <dbReference type="ARBA" id="ARBA00022730"/>
    </source>
</evidence>
<keyword evidence="3" id="KW-0694">RNA-binding</keyword>
<dbReference type="Gene3D" id="3.30.70.330">
    <property type="match status" value="1"/>
</dbReference>
<dbReference type="GO" id="GO:0003735">
    <property type="term" value="F:structural constituent of ribosome"/>
    <property type="evidence" value="ECO:0007669"/>
    <property type="project" value="InterPro"/>
</dbReference>
<dbReference type="InterPro" id="IPR013025">
    <property type="entry name" value="Ribosomal_uL23-like"/>
</dbReference>
<keyword evidence="4" id="KW-0689">Ribosomal protein</keyword>
<evidence type="ECO:0000256" key="1">
    <source>
        <dbReference type="ARBA" id="ARBA00006700"/>
    </source>
</evidence>
<name>A0A381YH24_9ZZZZ</name>
<protein>
    <recommendedName>
        <fullName evidence="7">50S ribosomal protein L23</fullName>
    </recommendedName>
</protein>
<proteinExistence type="inferred from homology"/>
<dbReference type="SUPFAM" id="SSF54189">
    <property type="entry name" value="Ribosomal proteins S24e, L23 and L15e"/>
    <property type="match status" value="1"/>
</dbReference>
<evidence type="ECO:0000256" key="3">
    <source>
        <dbReference type="ARBA" id="ARBA00022884"/>
    </source>
</evidence>
<dbReference type="InterPro" id="IPR012678">
    <property type="entry name" value="Ribosomal_uL23/eL15/eS24_sf"/>
</dbReference>
<comment type="similarity">
    <text evidence="1">Belongs to the universal ribosomal protein uL23 family.</text>
</comment>
<dbReference type="GO" id="GO:0006412">
    <property type="term" value="P:translation"/>
    <property type="evidence" value="ECO:0007669"/>
    <property type="project" value="InterPro"/>
</dbReference>
<dbReference type="InterPro" id="IPR001014">
    <property type="entry name" value="Ribosomal_uL23_CS"/>
</dbReference>
<sequence>MSIKSSIILRPILSEKGTMLSEALNKYVFQVEKQCNKLEIKGAIEEKFNVKIKKVATMNFKGKNKNMTIKSNGHVLRTRGNRSSWKKAIVTLEEGFSIDLLGGEA</sequence>
<dbReference type="AlphaFoldDB" id="A0A381YH24"/>